<dbReference type="GO" id="GO:0005634">
    <property type="term" value="C:nucleus"/>
    <property type="evidence" value="ECO:0007669"/>
    <property type="project" value="TreeGrafter"/>
</dbReference>
<reference evidence="4" key="1">
    <citation type="journal article" date="2021" name="Nat. Commun.">
        <title>Genetic determinants of endophytism in the Arabidopsis root mycobiome.</title>
        <authorList>
            <person name="Mesny F."/>
            <person name="Miyauchi S."/>
            <person name="Thiergart T."/>
            <person name="Pickel B."/>
            <person name="Atanasova L."/>
            <person name="Karlsson M."/>
            <person name="Huettel B."/>
            <person name="Barry K.W."/>
            <person name="Haridas S."/>
            <person name="Chen C."/>
            <person name="Bauer D."/>
            <person name="Andreopoulos W."/>
            <person name="Pangilinan J."/>
            <person name="LaButti K."/>
            <person name="Riley R."/>
            <person name="Lipzen A."/>
            <person name="Clum A."/>
            <person name="Drula E."/>
            <person name="Henrissat B."/>
            <person name="Kohler A."/>
            <person name="Grigoriev I.V."/>
            <person name="Martin F.M."/>
            <person name="Hacquard S."/>
        </authorList>
    </citation>
    <scope>NUCLEOTIDE SEQUENCE</scope>
    <source>
        <strain evidence="4">MPI-CAGE-AT-0147</strain>
    </source>
</reference>
<evidence type="ECO:0000313" key="5">
    <source>
        <dbReference type="Proteomes" id="UP000738349"/>
    </source>
</evidence>
<evidence type="ECO:0000256" key="1">
    <source>
        <dbReference type="ARBA" id="ARBA00006328"/>
    </source>
</evidence>
<comment type="similarity">
    <text evidence="1">Belongs to the NmrA-type oxidoreductase family.</text>
</comment>
<evidence type="ECO:0000313" key="4">
    <source>
        <dbReference type="EMBL" id="KAH7152734.1"/>
    </source>
</evidence>
<evidence type="ECO:0000259" key="3">
    <source>
        <dbReference type="Pfam" id="PF05368"/>
    </source>
</evidence>
<dbReference type="EMBL" id="JAGMUV010000006">
    <property type="protein sequence ID" value="KAH7152734.1"/>
    <property type="molecule type" value="Genomic_DNA"/>
</dbReference>
<dbReference type="PANTHER" id="PTHR42748">
    <property type="entry name" value="NITROGEN METABOLITE REPRESSION PROTEIN NMRA FAMILY MEMBER"/>
    <property type="match status" value="1"/>
</dbReference>
<dbReference type="AlphaFoldDB" id="A0A9P9F4C8"/>
<dbReference type="Gene3D" id="3.40.50.720">
    <property type="entry name" value="NAD(P)-binding Rossmann-like Domain"/>
    <property type="match status" value="1"/>
</dbReference>
<keyword evidence="5" id="KW-1185">Reference proteome</keyword>
<accession>A0A9P9F4C8</accession>
<dbReference type="Gene3D" id="3.90.25.10">
    <property type="entry name" value="UDP-galactose 4-epimerase, domain 1"/>
    <property type="match status" value="1"/>
</dbReference>
<dbReference type="Pfam" id="PF05368">
    <property type="entry name" value="NmrA"/>
    <property type="match status" value="1"/>
</dbReference>
<sequence>MSRAIVVTGATGKQGGSVINALLARKAPFKILAVTRDASSPSAKRLAAKSSDISVVQGNLDDTESLFRNAKKATELPIWGVFSVQAPPFKKGGAAIEEAQGKSLVDSAIKHGAKHFVYSSVDRHGVKSIQNPTKVPHFASKHRIEHHLIDKAKNTDMSWTILRPVAFMENFVPGFIGKGFATAWREAVKSRPLQLIATEDIGTFAALSFLDPQRYASQEISLAGDELTFEQLGQVFKKTTGYPLPTTFGFLARFMLWLSEEMGTMFAFFEKEGYAADIPELKKIHPELKDLGAWLESSAYVKKTN</sequence>
<dbReference type="InterPro" id="IPR036291">
    <property type="entry name" value="NAD(P)-bd_dom_sf"/>
</dbReference>
<organism evidence="4 5">
    <name type="scientific">Dactylonectria macrodidyma</name>
    <dbReference type="NCBI Taxonomy" id="307937"/>
    <lineage>
        <taxon>Eukaryota</taxon>
        <taxon>Fungi</taxon>
        <taxon>Dikarya</taxon>
        <taxon>Ascomycota</taxon>
        <taxon>Pezizomycotina</taxon>
        <taxon>Sordariomycetes</taxon>
        <taxon>Hypocreomycetidae</taxon>
        <taxon>Hypocreales</taxon>
        <taxon>Nectriaceae</taxon>
        <taxon>Dactylonectria</taxon>
    </lineage>
</organism>
<dbReference type="InterPro" id="IPR008030">
    <property type="entry name" value="NmrA-like"/>
</dbReference>
<protein>
    <submittedName>
        <fullName evidence="4">Nucleoside-diphosphate-sugar epimerase family protein</fullName>
    </submittedName>
</protein>
<dbReference type="OrthoDB" id="9997102at2759"/>
<dbReference type="CDD" id="cd05251">
    <property type="entry name" value="NmrA_like_SDR_a"/>
    <property type="match status" value="1"/>
</dbReference>
<evidence type="ECO:0000256" key="2">
    <source>
        <dbReference type="ARBA" id="ARBA00022857"/>
    </source>
</evidence>
<proteinExistence type="inferred from homology"/>
<dbReference type="InterPro" id="IPR051164">
    <property type="entry name" value="NmrA-like_oxidored"/>
</dbReference>
<name>A0A9P9F4C8_9HYPO</name>
<dbReference type="Proteomes" id="UP000738349">
    <property type="component" value="Unassembled WGS sequence"/>
</dbReference>
<feature type="domain" description="NmrA-like" evidence="3">
    <location>
        <begin position="2"/>
        <end position="278"/>
    </location>
</feature>
<gene>
    <name evidence="4" type="ORF">EDB81DRAFT_432590</name>
</gene>
<keyword evidence="2" id="KW-0521">NADP</keyword>
<dbReference type="SUPFAM" id="SSF51735">
    <property type="entry name" value="NAD(P)-binding Rossmann-fold domains"/>
    <property type="match status" value="1"/>
</dbReference>
<dbReference type="PANTHER" id="PTHR42748:SF7">
    <property type="entry name" value="NMRA LIKE REDOX SENSOR 1-RELATED"/>
    <property type="match status" value="1"/>
</dbReference>
<comment type="caution">
    <text evidence="4">The sequence shown here is derived from an EMBL/GenBank/DDBJ whole genome shotgun (WGS) entry which is preliminary data.</text>
</comment>